<evidence type="ECO:0000256" key="2">
    <source>
        <dbReference type="SAM" id="SignalP"/>
    </source>
</evidence>
<feature type="chain" id="PRO_5046576629" evidence="2">
    <location>
        <begin position="24"/>
        <end position="423"/>
    </location>
</feature>
<feature type="compositionally biased region" description="Polar residues" evidence="1">
    <location>
        <begin position="58"/>
        <end position="70"/>
    </location>
</feature>
<sequence>MSHRPSPLPTLLVCCSLSLFALAGGSLLLLSQAALERHELDERSRRRRRPEEEHQAMLTPSQGRGSSNNIEGIGAAQRGALTGGEEEVPLQAGRAASEGGPLPLKRSSSLNTINATASTTASTTATTNSTASKLSPSKLSPSKNAPGSPDSKPASPSFKPLPMASPRPEAGSVSPLPPGAEPAMEEAMSTAGALGSLAGKLSIKAPSARPGLAGKARPSTMGGMGGPPSAGAPGGPSTPSLRRRPSSVSGASLSDIGSSFILSSSPSSFAPSRTLSAEVRLSLVSTAVSRARNWLQLYNPSDPVSPTPNSYGIGPSAAPDLAVATTSLSGRTDEDTTLNSTENLRITSRALPIAVQAGGLSWKKRQFLKLLPDYALKPLPSDSRGYREAGFYEMVATCCERHNKSKRKGGANGSNEPEAELLS</sequence>
<evidence type="ECO:0000313" key="3">
    <source>
        <dbReference type="EMBL" id="GMI43823.1"/>
    </source>
</evidence>
<evidence type="ECO:0000313" key="4">
    <source>
        <dbReference type="Proteomes" id="UP001165060"/>
    </source>
</evidence>
<dbReference type="EMBL" id="BRYB01002366">
    <property type="protein sequence ID" value="GMI43823.1"/>
    <property type="molecule type" value="Genomic_DNA"/>
</dbReference>
<dbReference type="Proteomes" id="UP001165060">
    <property type="component" value="Unassembled WGS sequence"/>
</dbReference>
<feature type="non-terminal residue" evidence="3">
    <location>
        <position position="423"/>
    </location>
</feature>
<feature type="compositionally biased region" description="Low complexity" evidence="1">
    <location>
        <begin position="117"/>
        <end position="143"/>
    </location>
</feature>
<feature type="compositionally biased region" description="Gly residues" evidence="1">
    <location>
        <begin position="222"/>
        <end position="234"/>
    </location>
</feature>
<keyword evidence="2" id="KW-0732">Signal</keyword>
<feature type="region of interest" description="Disordered" evidence="1">
    <location>
        <begin position="403"/>
        <end position="423"/>
    </location>
</feature>
<feature type="signal peptide" evidence="2">
    <location>
        <begin position="1"/>
        <end position="23"/>
    </location>
</feature>
<feature type="region of interest" description="Disordered" evidence="1">
    <location>
        <begin position="38"/>
        <end position="72"/>
    </location>
</feature>
<reference evidence="3 4" key="1">
    <citation type="journal article" date="2023" name="Commun. Biol.">
        <title>Genome analysis of Parmales, the sister group of diatoms, reveals the evolutionary specialization of diatoms from phago-mixotrophs to photoautotrophs.</title>
        <authorList>
            <person name="Ban H."/>
            <person name="Sato S."/>
            <person name="Yoshikawa S."/>
            <person name="Yamada K."/>
            <person name="Nakamura Y."/>
            <person name="Ichinomiya M."/>
            <person name="Sato N."/>
            <person name="Blanc-Mathieu R."/>
            <person name="Endo H."/>
            <person name="Kuwata A."/>
            <person name="Ogata H."/>
        </authorList>
    </citation>
    <scope>NUCLEOTIDE SEQUENCE [LARGE SCALE GENOMIC DNA]</scope>
</reference>
<gene>
    <name evidence="3" type="ORF">TeGR_g8173</name>
</gene>
<feature type="region of interest" description="Disordered" evidence="1">
    <location>
        <begin position="207"/>
        <end position="250"/>
    </location>
</feature>
<feature type="compositionally biased region" description="Basic and acidic residues" evidence="1">
    <location>
        <begin position="38"/>
        <end position="55"/>
    </location>
</feature>
<organism evidence="3 4">
    <name type="scientific">Tetraparma gracilis</name>
    <dbReference type="NCBI Taxonomy" id="2962635"/>
    <lineage>
        <taxon>Eukaryota</taxon>
        <taxon>Sar</taxon>
        <taxon>Stramenopiles</taxon>
        <taxon>Ochrophyta</taxon>
        <taxon>Bolidophyceae</taxon>
        <taxon>Parmales</taxon>
        <taxon>Triparmaceae</taxon>
        <taxon>Tetraparma</taxon>
    </lineage>
</organism>
<name>A0ABQ6N9F8_9STRA</name>
<feature type="compositionally biased region" description="Low complexity" evidence="1">
    <location>
        <begin position="235"/>
        <end position="250"/>
    </location>
</feature>
<evidence type="ECO:0000256" key="1">
    <source>
        <dbReference type="SAM" id="MobiDB-lite"/>
    </source>
</evidence>
<feature type="region of interest" description="Disordered" evidence="1">
    <location>
        <begin position="117"/>
        <end position="188"/>
    </location>
</feature>
<accession>A0ABQ6N9F8</accession>
<proteinExistence type="predicted"/>
<comment type="caution">
    <text evidence="3">The sequence shown here is derived from an EMBL/GenBank/DDBJ whole genome shotgun (WGS) entry which is preliminary data.</text>
</comment>
<keyword evidence="4" id="KW-1185">Reference proteome</keyword>
<protein>
    <submittedName>
        <fullName evidence="3">Uncharacterized protein</fullName>
    </submittedName>
</protein>